<dbReference type="CTD" id="20211995"/>
<feature type="region of interest" description="Disordered" evidence="1">
    <location>
        <begin position="197"/>
        <end position="229"/>
    </location>
</feature>
<evidence type="ECO:0000256" key="1">
    <source>
        <dbReference type="SAM" id="MobiDB-lite"/>
    </source>
</evidence>
<dbReference type="InParanoid" id="T1FT48"/>
<dbReference type="GeneID" id="20211995"/>
<protein>
    <submittedName>
        <fullName evidence="2 3">Uncharacterized protein</fullName>
    </submittedName>
</protein>
<evidence type="ECO:0000313" key="2">
    <source>
        <dbReference type="EMBL" id="ESO04557.1"/>
    </source>
</evidence>
<sequence length="248" mass="28072">MSSNDDVVLSRRSAMFQTPNHIQKKPLGGLKSSNLTSAKRRPLSVLNPNNNVSDCRTCERPKLLPSLTKPVLRMSEAKNAFKKPVKPSILEDEYEEIEKMFIEEKPAVDLYEDVIPLKEQPTTYLSQFVLMFPSISSSLYYSSGTDRCYNVDHHDETATADGFSAEDDFDYLKSDKELLKVNMDELMMLDEEIAAATSAAETADDDDNDHSDDDDDDSNDHVGNKNDDVRNVLEFPPMHFFDDLFLSI</sequence>
<accession>T1FT48</accession>
<gene>
    <name evidence="3" type="primary">20211995</name>
    <name evidence="2" type="ORF">HELRODRAFT_191619</name>
</gene>
<evidence type="ECO:0000313" key="3">
    <source>
        <dbReference type="EnsemblMetazoa" id="HelroP191619"/>
    </source>
</evidence>
<feature type="compositionally biased region" description="Acidic residues" evidence="1">
    <location>
        <begin position="202"/>
        <end position="218"/>
    </location>
</feature>
<name>T1FT48_HELRO</name>
<dbReference type="EMBL" id="KB096457">
    <property type="protein sequence ID" value="ESO04557.1"/>
    <property type="molecule type" value="Genomic_DNA"/>
</dbReference>
<evidence type="ECO:0000313" key="4">
    <source>
        <dbReference type="Proteomes" id="UP000015101"/>
    </source>
</evidence>
<dbReference type="KEGG" id="hro:HELRODRAFT_191619"/>
<reference evidence="3" key="3">
    <citation type="submission" date="2015-06" db="UniProtKB">
        <authorList>
            <consortium name="EnsemblMetazoa"/>
        </authorList>
    </citation>
    <scope>IDENTIFICATION</scope>
</reference>
<feature type="compositionally biased region" description="Basic and acidic residues" evidence="1">
    <location>
        <begin position="219"/>
        <end position="229"/>
    </location>
</feature>
<dbReference type="EMBL" id="AMQM01004112">
    <property type="status" value="NOT_ANNOTATED_CDS"/>
    <property type="molecule type" value="Genomic_DNA"/>
</dbReference>
<reference evidence="2 4" key="2">
    <citation type="journal article" date="2013" name="Nature">
        <title>Insights into bilaterian evolution from three spiralian genomes.</title>
        <authorList>
            <person name="Simakov O."/>
            <person name="Marletaz F."/>
            <person name="Cho S.J."/>
            <person name="Edsinger-Gonzales E."/>
            <person name="Havlak P."/>
            <person name="Hellsten U."/>
            <person name="Kuo D.H."/>
            <person name="Larsson T."/>
            <person name="Lv J."/>
            <person name="Arendt D."/>
            <person name="Savage R."/>
            <person name="Osoegawa K."/>
            <person name="de Jong P."/>
            <person name="Grimwood J."/>
            <person name="Chapman J.A."/>
            <person name="Shapiro H."/>
            <person name="Aerts A."/>
            <person name="Otillar R.P."/>
            <person name="Terry A.Y."/>
            <person name="Boore J.L."/>
            <person name="Grigoriev I.V."/>
            <person name="Lindberg D.R."/>
            <person name="Seaver E.C."/>
            <person name="Weisblat D.A."/>
            <person name="Putnam N.H."/>
            <person name="Rokhsar D.S."/>
        </authorList>
    </citation>
    <scope>NUCLEOTIDE SEQUENCE</scope>
</reference>
<dbReference type="Proteomes" id="UP000015101">
    <property type="component" value="Unassembled WGS sequence"/>
</dbReference>
<keyword evidence="4" id="KW-1185">Reference proteome</keyword>
<dbReference type="AlphaFoldDB" id="T1FT48"/>
<reference evidence="4" key="1">
    <citation type="submission" date="2012-12" db="EMBL/GenBank/DDBJ databases">
        <authorList>
            <person name="Hellsten U."/>
            <person name="Grimwood J."/>
            <person name="Chapman J.A."/>
            <person name="Shapiro H."/>
            <person name="Aerts A."/>
            <person name="Otillar R.P."/>
            <person name="Terry A.Y."/>
            <person name="Boore J.L."/>
            <person name="Simakov O."/>
            <person name="Marletaz F."/>
            <person name="Cho S.-J."/>
            <person name="Edsinger-Gonzales E."/>
            <person name="Havlak P."/>
            <person name="Kuo D.-H."/>
            <person name="Larsson T."/>
            <person name="Lv J."/>
            <person name="Arendt D."/>
            <person name="Savage R."/>
            <person name="Osoegawa K."/>
            <person name="de Jong P."/>
            <person name="Lindberg D.R."/>
            <person name="Seaver E.C."/>
            <person name="Weisblat D.A."/>
            <person name="Putnam N.H."/>
            <person name="Grigoriev I.V."/>
            <person name="Rokhsar D.S."/>
        </authorList>
    </citation>
    <scope>NUCLEOTIDE SEQUENCE</scope>
</reference>
<feature type="region of interest" description="Disordered" evidence="1">
    <location>
        <begin position="1"/>
        <end position="34"/>
    </location>
</feature>
<dbReference type="RefSeq" id="XP_009017136.1">
    <property type="nucleotide sequence ID" value="XM_009018888.1"/>
</dbReference>
<dbReference type="HOGENOM" id="CLU_1121133_0_0_1"/>
<proteinExistence type="predicted"/>
<dbReference type="EnsemblMetazoa" id="HelroT191619">
    <property type="protein sequence ID" value="HelroP191619"/>
    <property type="gene ID" value="HelroG191619"/>
</dbReference>
<organism evidence="3 4">
    <name type="scientific">Helobdella robusta</name>
    <name type="common">Californian leech</name>
    <dbReference type="NCBI Taxonomy" id="6412"/>
    <lineage>
        <taxon>Eukaryota</taxon>
        <taxon>Metazoa</taxon>
        <taxon>Spiralia</taxon>
        <taxon>Lophotrochozoa</taxon>
        <taxon>Annelida</taxon>
        <taxon>Clitellata</taxon>
        <taxon>Hirudinea</taxon>
        <taxon>Rhynchobdellida</taxon>
        <taxon>Glossiphoniidae</taxon>
        <taxon>Helobdella</taxon>
    </lineage>
</organism>